<keyword evidence="2" id="KW-1185">Reference proteome</keyword>
<reference evidence="1 2" key="1">
    <citation type="submission" date="2019-03" db="EMBL/GenBank/DDBJ databases">
        <title>First draft genome of Liparis tanakae, snailfish: a comprehensive survey of snailfish specific genes.</title>
        <authorList>
            <person name="Kim W."/>
            <person name="Song I."/>
            <person name="Jeong J.-H."/>
            <person name="Kim D."/>
            <person name="Kim S."/>
            <person name="Ryu S."/>
            <person name="Song J.Y."/>
            <person name="Lee S.K."/>
        </authorList>
    </citation>
    <scope>NUCLEOTIDE SEQUENCE [LARGE SCALE GENOMIC DNA]</scope>
    <source>
        <tissue evidence="1">Muscle</tissue>
    </source>
</reference>
<sequence length="78" mass="8675">MVCGGDSKLRSHSADLIRDVPIGSLVSILPLPLAERADVCPCEVFRRTSAHREIVMRCNLLHNNHHGNNNFPAALWMT</sequence>
<evidence type="ECO:0000313" key="2">
    <source>
        <dbReference type="Proteomes" id="UP000314294"/>
    </source>
</evidence>
<evidence type="ECO:0000313" key="1">
    <source>
        <dbReference type="EMBL" id="TNN37300.1"/>
    </source>
</evidence>
<dbReference type="Proteomes" id="UP000314294">
    <property type="component" value="Unassembled WGS sequence"/>
</dbReference>
<name>A0A4Z2F8U4_9TELE</name>
<organism evidence="1 2">
    <name type="scientific">Liparis tanakae</name>
    <name type="common">Tanaka's snailfish</name>
    <dbReference type="NCBI Taxonomy" id="230148"/>
    <lineage>
        <taxon>Eukaryota</taxon>
        <taxon>Metazoa</taxon>
        <taxon>Chordata</taxon>
        <taxon>Craniata</taxon>
        <taxon>Vertebrata</taxon>
        <taxon>Euteleostomi</taxon>
        <taxon>Actinopterygii</taxon>
        <taxon>Neopterygii</taxon>
        <taxon>Teleostei</taxon>
        <taxon>Neoteleostei</taxon>
        <taxon>Acanthomorphata</taxon>
        <taxon>Eupercaria</taxon>
        <taxon>Perciformes</taxon>
        <taxon>Cottioidei</taxon>
        <taxon>Cottales</taxon>
        <taxon>Liparidae</taxon>
        <taxon>Liparis</taxon>
    </lineage>
</organism>
<protein>
    <submittedName>
        <fullName evidence="1">Uncharacterized protein</fullName>
    </submittedName>
</protein>
<gene>
    <name evidence="1" type="ORF">EYF80_052540</name>
</gene>
<dbReference type="EMBL" id="SRLO01001505">
    <property type="protein sequence ID" value="TNN37300.1"/>
    <property type="molecule type" value="Genomic_DNA"/>
</dbReference>
<comment type="caution">
    <text evidence="1">The sequence shown here is derived from an EMBL/GenBank/DDBJ whole genome shotgun (WGS) entry which is preliminary data.</text>
</comment>
<dbReference type="AlphaFoldDB" id="A0A4Z2F8U4"/>
<accession>A0A4Z2F8U4</accession>
<proteinExistence type="predicted"/>